<dbReference type="AlphaFoldDB" id="A0A3B0Z7P5"/>
<evidence type="ECO:0000256" key="4">
    <source>
        <dbReference type="ARBA" id="ARBA00022777"/>
    </source>
</evidence>
<evidence type="ECO:0000256" key="3">
    <source>
        <dbReference type="ARBA" id="ARBA00022741"/>
    </source>
</evidence>
<reference evidence="7" key="1">
    <citation type="submission" date="2018-06" db="EMBL/GenBank/DDBJ databases">
        <authorList>
            <person name="Zhirakovskaya E."/>
        </authorList>
    </citation>
    <scope>NUCLEOTIDE SEQUENCE</scope>
</reference>
<evidence type="ECO:0000256" key="5">
    <source>
        <dbReference type="ARBA" id="ARBA00022840"/>
    </source>
</evidence>
<dbReference type="EMBL" id="UOFO01000057">
    <property type="protein sequence ID" value="VAW85020.1"/>
    <property type="molecule type" value="Genomic_DNA"/>
</dbReference>
<dbReference type="CDD" id="cd01167">
    <property type="entry name" value="bac_FRK"/>
    <property type="match status" value="1"/>
</dbReference>
<dbReference type="SUPFAM" id="SSF53613">
    <property type="entry name" value="Ribokinase-like"/>
    <property type="match status" value="1"/>
</dbReference>
<evidence type="ECO:0000313" key="7">
    <source>
        <dbReference type="EMBL" id="VAW85020.1"/>
    </source>
</evidence>
<accession>A0A3B0Z7P5</accession>
<dbReference type="InterPro" id="IPR029056">
    <property type="entry name" value="Ribokinase-like"/>
</dbReference>
<name>A0A3B0Z7P5_9ZZZZ</name>
<keyword evidence="4 7" id="KW-0418">Kinase</keyword>
<dbReference type="GO" id="GO:0005524">
    <property type="term" value="F:ATP binding"/>
    <property type="evidence" value="ECO:0007669"/>
    <property type="project" value="UniProtKB-KW"/>
</dbReference>
<dbReference type="PANTHER" id="PTHR43085">
    <property type="entry name" value="HEXOKINASE FAMILY MEMBER"/>
    <property type="match status" value="1"/>
</dbReference>
<evidence type="ECO:0000259" key="6">
    <source>
        <dbReference type="Pfam" id="PF00294"/>
    </source>
</evidence>
<sequence length="303" mass="34231">MTMNQKPRPALFKPIIFGEVLFDCFPGGEQRLGGAPFNLAWHLHALGNQPCLISRVGNDDLGKKITREMTTWGMDTTGLQKDNKHATGQVSVKIIENEPSYNIVPDCAYDFIEYQRCSTLRESSLLYHGSLALRNSVSRSALQKIIELQDTSIFLDVNLRTPWWHKEEVLGWLKRARWAKVNEDELVMLAGEYNDLENTMLEFQRENALQLLFVTLGEKGAVVLSDKGERYQVVPKQRVDVIDTVGAGDAFTAVLLHGLIHDWSLSEMMECAQKFASKIVGIRGGTVNNRDFYQSIMTVKLPL</sequence>
<dbReference type="Gene3D" id="3.40.1190.20">
    <property type="match status" value="1"/>
</dbReference>
<dbReference type="EC" id="2.7.1.4" evidence="7"/>
<proteinExistence type="inferred from homology"/>
<gene>
    <name evidence="7" type="ORF">MNBD_GAMMA16-1241</name>
</gene>
<feature type="domain" description="Carbohydrate kinase PfkB" evidence="6">
    <location>
        <begin position="29"/>
        <end position="286"/>
    </location>
</feature>
<keyword evidence="2 7" id="KW-0808">Transferase</keyword>
<dbReference type="Pfam" id="PF00294">
    <property type="entry name" value="PfkB"/>
    <property type="match status" value="1"/>
</dbReference>
<evidence type="ECO:0000256" key="1">
    <source>
        <dbReference type="ARBA" id="ARBA00010688"/>
    </source>
</evidence>
<evidence type="ECO:0000256" key="2">
    <source>
        <dbReference type="ARBA" id="ARBA00022679"/>
    </source>
</evidence>
<keyword evidence="3" id="KW-0547">Nucleotide-binding</keyword>
<protein>
    <submittedName>
        <fullName evidence="7">Fructokinase</fullName>
        <ecNumber evidence="7">2.7.1.4</ecNumber>
    </submittedName>
</protein>
<comment type="similarity">
    <text evidence="1">Belongs to the carbohydrate kinase PfkB family.</text>
</comment>
<dbReference type="InterPro" id="IPR050306">
    <property type="entry name" value="PfkB_Carbo_kinase"/>
</dbReference>
<dbReference type="GO" id="GO:0008865">
    <property type="term" value="F:fructokinase activity"/>
    <property type="evidence" value="ECO:0007669"/>
    <property type="project" value="UniProtKB-EC"/>
</dbReference>
<dbReference type="PANTHER" id="PTHR43085:SF1">
    <property type="entry name" value="PSEUDOURIDINE KINASE-RELATED"/>
    <property type="match status" value="1"/>
</dbReference>
<dbReference type="InterPro" id="IPR011611">
    <property type="entry name" value="PfkB_dom"/>
</dbReference>
<organism evidence="7">
    <name type="scientific">hydrothermal vent metagenome</name>
    <dbReference type="NCBI Taxonomy" id="652676"/>
    <lineage>
        <taxon>unclassified sequences</taxon>
        <taxon>metagenomes</taxon>
        <taxon>ecological metagenomes</taxon>
    </lineage>
</organism>
<keyword evidence="5" id="KW-0067">ATP-binding</keyword>